<dbReference type="EMBL" id="FPAU01000002">
    <property type="protein sequence ID" value="SFT83146.1"/>
    <property type="molecule type" value="Genomic_DNA"/>
</dbReference>
<protein>
    <submittedName>
        <fullName evidence="1">Uncharacterized protein</fullName>
    </submittedName>
</protein>
<gene>
    <name evidence="1" type="ORF">SAMN05192562_102359</name>
</gene>
<name>A0A1I7B7H0_9ENTR</name>
<accession>A0A1I7B7H0</accession>
<dbReference type="Proteomes" id="UP000199187">
    <property type="component" value="Unassembled WGS sequence"/>
</dbReference>
<keyword evidence="2" id="KW-1185">Reference proteome</keyword>
<evidence type="ECO:0000313" key="1">
    <source>
        <dbReference type="EMBL" id="SFT83146.1"/>
    </source>
</evidence>
<sequence>MQVIKHAFCAIVHVLRSITQRNDIFAVGAINYGSGLAKLNIPQKEY</sequence>
<dbReference type="AlphaFoldDB" id="A0A1I7B7H0"/>
<evidence type="ECO:0000313" key="2">
    <source>
        <dbReference type="Proteomes" id="UP000199187"/>
    </source>
</evidence>
<reference evidence="2" key="1">
    <citation type="submission" date="2016-10" db="EMBL/GenBank/DDBJ databases">
        <authorList>
            <person name="Varghese N."/>
            <person name="Submissions S."/>
        </authorList>
    </citation>
    <scope>NUCLEOTIDE SEQUENCE [LARGE SCALE GENOMIC DNA]</scope>
    <source>
        <strain evidence="2">Ah-143</strain>
    </source>
</reference>
<organism evidence="1 2">
    <name type="scientific">Kosakonia arachidis</name>
    <dbReference type="NCBI Taxonomy" id="551989"/>
    <lineage>
        <taxon>Bacteria</taxon>
        <taxon>Pseudomonadati</taxon>
        <taxon>Pseudomonadota</taxon>
        <taxon>Gammaproteobacteria</taxon>
        <taxon>Enterobacterales</taxon>
        <taxon>Enterobacteriaceae</taxon>
        <taxon>Kosakonia</taxon>
    </lineage>
</organism>
<proteinExistence type="predicted"/>